<dbReference type="Proteomes" id="UP001209540">
    <property type="component" value="Unassembled WGS sequence"/>
</dbReference>
<evidence type="ECO:0000313" key="3">
    <source>
        <dbReference type="Proteomes" id="UP001209540"/>
    </source>
</evidence>
<keyword evidence="3" id="KW-1185">Reference proteome</keyword>
<feature type="compositionally biased region" description="Low complexity" evidence="1">
    <location>
        <begin position="125"/>
        <end position="136"/>
    </location>
</feature>
<evidence type="ECO:0000313" key="2">
    <source>
        <dbReference type="EMBL" id="KAI9248875.1"/>
    </source>
</evidence>
<proteinExistence type="predicted"/>
<feature type="compositionally biased region" description="Polar residues" evidence="1">
    <location>
        <begin position="32"/>
        <end position="46"/>
    </location>
</feature>
<feature type="region of interest" description="Disordered" evidence="1">
    <location>
        <begin position="93"/>
        <end position="156"/>
    </location>
</feature>
<feature type="compositionally biased region" description="Polar residues" evidence="1">
    <location>
        <begin position="1"/>
        <end position="15"/>
    </location>
</feature>
<comment type="caution">
    <text evidence="2">The sequence shown here is derived from an EMBL/GenBank/DDBJ whole genome shotgun (WGS) entry which is preliminary data.</text>
</comment>
<evidence type="ECO:0000256" key="1">
    <source>
        <dbReference type="SAM" id="MobiDB-lite"/>
    </source>
</evidence>
<reference evidence="2" key="2">
    <citation type="submission" date="2023-02" db="EMBL/GenBank/DDBJ databases">
        <authorList>
            <consortium name="DOE Joint Genome Institute"/>
            <person name="Mondo S.J."/>
            <person name="Chang Y."/>
            <person name="Wang Y."/>
            <person name="Ahrendt S."/>
            <person name="Andreopoulos W."/>
            <person name="Barry K."/>
            <person name="Beard J."/>
            <person name="Benny G.L."/>
            <person name="Blankenship S."/>
            <person name="Bonito G."/>
            <person name="Cuomo C."/>
            <person name="Desiro A."/>
            <person name="Gervers K.A."/>
            <person name="Hundley H."/>
            <person name="Kuo A."/>
            <person name="LaButti K."/>
            <person name="Lang B.F."/>
            <person name="Lipzen A."/>
            <person name="O'Donnell K."/>
            <person name="Pangilinan J."/>
            <person name="Reynolds N."/>
            <person name="Sandor L."/>
            <person name="Smith M.W."/>
            <person name="Tsang A."/>
            <person name="Grigoriev I.V."/>
            <person name="Stajich J.E."/>
            <person name="Spatafora J.W."/>
        </authorList>
    </citation>
    <scope>NUCLEOTIDE SEQUENCE</scope>
    <source>
        <strain evidence="2">RSA 2281</strain>
    </source>
</reference>
<feature type="compositionally biased region" description="Acidic residues" evidence="1">
    <location>
        <begin position="101"/>
        <end position="113"/>
    </location>
</feature>
<dbReference type="AlphaFoldDB" id="A0AAD5JZC0"/>
<feature type="compositionally biased region" description="Acidic residues" evidence="1">
    <location>
        <begin position="18"/>
        <end position="29"/>
    </location>
</feature>
<gene>
    <name evidence="2" type="ORF">BDA99DRAFT_227426</name>
</gene>
<reference evidence="2" key="1">
    <citation type="journal article" date="2022" name="IScience">
        <title>Evolution of zygomycete secretomes and the origins of terrestrial fungal ecologies.</title>
        <authorList>
            <person name="Chang Y."/>
            <person name="Wang Y."/>
            <person name="Mondo S."/>
            <person name="Ahrendt S."/>
            <person name="Andreopoulos W."/>
            <person name="Barry K."/>
            <person name="Beard J."/>
            <person name="Benny G.L."/>
            <person name="Blankenship S."/>
            <person name="Bonito G."/>
            <person name="Cuomo C."/>
            <person name="Desiro A."/>
            <person name="Gervers K.A."/>
            <person name="Hundley H."/>
            <person name="Kuo A."/>
            <person name="LaButti K."/>
            <person name="Lang B.F."/>
            <person name="Lipzen A."/>
            <person name="O'Donnell K."/>
            <person name="Pangilinan J."/>
            <person name="Reynolds N."/>
            <person name="Sandor L."/>
            <person name="Smith M.E."/>
            <person name="Tsang A."/>
            <person name="Grigoriev I.V."/>
            <person name="Stajich J.E."/>
            <person name="Spatafora J.W."/>
        </authorList>
    </citation>
    <scope>NUCLEOTIDE SEQUENCE</scope>
    <source>
        <strain evidence="2">RSA 2281</strain>
    </source>
</reference>
<sequence>MASSHTTFNSTTPYNQPEMDDVVNQEEEVISANENGSEQQVSRNPTTLIGTLQNVLILEYARTSERRWRRPVVIPAQQDKDAVSPFESIQSHSDLGCFIKEEDEEDKEEEEGSDANGVRLSVGNSSITEESSTIISDVSGSDFEGSGIYTNSSEEG</sequence>
<accession>A0AAD5JZC0</accession>
<organism evidence="2 3">
    <name type="scientific">Phascolomyces articulosus</name>
    <dbReference type="NCBI Taxonomy" id="60185"/>
    <lineage>
        <taxon>Eukaryota</taxon>
        <taxon>Fungi</taxon>
        <taxon>Fungi incertae sedis</taxon>
        <taxon>Mucoromycota</taxon>
        <taxon>Mucoromycotina</taxon>
        <taxon>Mucoromycetes</taxon>
        <taxon>Mucorales</taxon>
        <taxon>Lichtheimiaceae</taxon>
        <taxon>Phascolomyces</taxon>
    </lineage>
</organism>
<protein>
    <submittedName>
        <fullName evidence="2">Uncharacterized protein</fullName>
    </submittedName>
</protein>
<feature type="region of interest" description="Disordered" evidence="1">
    <location>
        <begin position="1"/>
        <end position="46"/>
    </location>
</feature>
<dbReference type="EMBL" id="JAIXMP010000037">
    <property type="protein sequence ID" value="KAI9248875.1"/>
    <property type="molecule type" value="Genomic_DNA"/>
</dbReference>
<name>A0AAD5JZC0_9FUNG</name>